<keyword evidence="1" id="KW-0255">Endonuclease</keyword>
<accession>A0A1I9L2B1</accession>
<evidence type="ECO:0000313" key="2">
    <source>
        <dbReference type="Proteomes" id="UP000223622"/>
    </source>
</evidence>
<dbReference type="InterPro" id="IPR004211">
    <property type="entry name" value="Endonuclease_7"/>
</dbReference>
<evidence type="ECO:0000313" key="1">
    <source>
        <dbReference type="EMBL" id="AMW36098.1"/>
    </source>
</evidence>
<dbReference type="InterPro" id="IPR044925">
    <property type="entry name" value="His-Me_finger_sf"/>
</dbReference>
<organism evidence="1 2">
    <name type="scientific">Xanthomonas phage XAJ24</name>
    <dbReference type="NCBI Taxonomy" id="1775250"/>
    <lineage>
        <taxon>Viruses</taxon>
        <taxon>Duplodnaviria</taxon>
        <taxon>Heunggongvirae</taxon>
        <taxon>Uroviricota</taxon>
        <taxon>Caudoviricetes</taxon>
        <taxon>Autographivirales</taxon>
        <taxon>Autonotataviridae</taxon>
        <taxon>Gujervirinae</taxon>
        <taxon>Pradovirus</taxon>
        <taxon>Pradovirus XAJ24</taxon>
    </lineage>
</organism>
<protein>
    <submittedName>
        <fullName evidence="1">Endonuclease VII</fullName>
    </submittedName>
</protein>
<keyword evidence="2" id="KW-1185">Reference proteome</keyword>
<name>A0A1I9L2B1_9CAUD</name>
<keyword evidence="1" id="KW-0378">Hydrolase</keyword>
<reference evidence="1 2" key="1">
    <citation type="submission" date="2015-11" db="EMBL/GenBank/DDBJ databases">
        <title>Bacteriophages of Xanthomonas arboricola pv. juglandis: Characterization of two phages.</title>
        <authorList>
            <person name="Domotor D."/>
            <person name="Frank T."/>
            <person name="Rakhely G."/>
            <person name="Doffkay Z."/>
            <person name="Schneider G."/>
            <person name="Kovacs T."/>
        </authorList>
    </citation>
    <scope>NUCLEOTIDE SEQUENCE [LARGE SCALE GENOMIC DNA]</scope>
</reference>
<dbReference type="GeneID" id="54976010"/>
<keyword evidence="1" id="KW-0540">Nuclease</keyword>
<dbReference type="Pfam" id="PF02945">
    <property type="entry name" value="Endonuclease_7"/>
    <property type="match status" value="1"/>
</dbReference>
<dbReference type="SUPFAM" id="SSF54060">
    <property type="entry name" value="His-Me finger endonucleases"/>
    <property type="match status" value="1"/>
</dbReference>
<proteinExistence type="predicted"/>
<dbReference type="Proteomes" id="UP000223622">
    <property type="component" value="Segment"/>
</dbReference>
<dbReference type="EMBL" id="KU197013">
    <property type="protein sequence ID" value="AMW36098.1"/>
    <property type="molecule type" value="Genomic_DNA"/>
</dbReference>
<dbReference type="GO" id="GO:0004519">
    <property type="term" value="F:endonuclease activity"/>
    <property type="evidence" value="ECO:0007669"/>
    <property type="project" value="UniProtKB-KW"/>
</dbReference>
<dbReference type="Gene3D" id="3.40.1800.10">
    <property type="entry name" value="His-Me finger endonucleases"/>
    <property type="match status" value="1"/>
</dbReference>
<dbReference type="KEGG" id="vg:54976010"/>
<dbReference type="RefSeq" id="YP_009785943.1">
    <property type="nucleotide sequence ID" value="NC_047762.1"/>
</dbReference>
<sequence>MAKVCNKCSKELPLSQFHKQTNSPDGLRYSCKSCTSRRMSKKYDTPEEKESQRRASVKWKYGITWEQVEGLHSAQGCACAICSRPISLSVQTKDKMHQSIRIDHCHGSGKVRGLLCDWCNVGLGRFSDSPETLRRAAAYLENNR</sequence>
<dbReference type="InterPro" id="IPR038563">
    <property type="entry name" value="Endonuclease_7_sf"/>
</dbReference>